<dbReference type="EMBL" id="JATAAI010000004">
    <property type="protein sequence ID" value="KAK1746417.1"/>
    <property type="molecule type" value="Genomic_DNA"/>
</dbReference>
<dbReference type="Pfam" id="PF00651">
    <property type="entry name" value="BTB"/>
    <property type="match status" value="1"/>
</dbReference>
<evidence type="ECO:0000313" key="3">
    <source>
        <dbReference type="EMBL" id="KAK1746417.1"/>
    </source>
</evidence>
<dbReference type="Gene3D" id="1.25.40.420">
    <property type="match status" value="1"/>
</dbReference>
<feature type="domain" description="BTB" evidence="2">
    <location>
        <begin position="233"/>
        <end position="275"/>
    </location>
</feature>
<reference evidence="3" key="1">
    <citation type="submission" date="2023-06" db="EMBL/GenBank/DDBJ databases">
        <title>Survivors Of The Sea: Transcriptome response of Skeletonema marinoi to long-term dormancy.</title>
        <authorList>
            <person name="Pinder M.I.M."/>
            <person name="Kourtchenko O."/>
            <person name="Robertson E.K."/>
            <person name="Larsson T."/>
            <person name="Maumus F."/>
            <person name="Osuna-Cruz C.M."/>
            <person name="Vancaester E."/>
            <person name="Stenow R."/>
            <person name="Vandepoele K."/>
            <person name="Ploug H."/>
            <person name="Bruchert V."/>
            <person name="Godhe A."/>
            <person name="Topel M."/>
        </authorList>
    </citation>
    <scope>NUCLEOTIDE SEQUENCE</scope>
    <source>
        <strain evidence="3">R05AC</strain>
    </source>
</reference>
<organism evidence="3 4">
    <name type="scientific">Skeletonema marinoi</name>
    <dbReference type="NCBI Taxonomy" id="267567"/>
    <lineage>
        <taxon>Eukaryota</taxon>
        <taxon>Sar</taxon>
        <taxon>Stramenopiles</taxon>
        <taxon>Ochrophyta</taxon>
        <taxon>Bacillariophyta</taxon>
        <taxon>Coscinodiscophyceae</taxon>
        <taxon>Thalassiosirophycidae</taxon>
        <taxon>Thalassiosirales</taxon>
        <taxon>Skeletonemataceae</taxon>
        <taxon>Skeletonema</taxon>
        <taxon>Skeletonema marinoi-dohrnii complex</taxon>
    </lineage>
</organism>
<proteinExistence type="predicted"/>
<feature type="region of interest" description="Disordered" evidence="1">
    <location>
        <begin position="31"/>
        <end position="56"/>
    </location>
</feature>
<protein>
    <recommendedName>
        <fullName evidence="2">BTB domain-containing protein</fullName>
    </recommendedName>
</protein>
<dbReference type="Proteomes" id="UP001224775">
    <property type="component" value="Unassembled WGS sequence"/>
</dbReference>
<keyword evidence="4" id="KW-1185">Reference proteome</keyword>
<evidence type="ECO:0000256" key="1">
    <source>
        <dbReference type="SAM" id="MobiDB-lite"/>
    </source>
</evidence>
<name>A0AAD8YHX9_9STRA</name>
<evidence type="ECO:0000313" key="4">
    <source>
        <dbReference type="Proteomes" id="UP001224775"/>
    </source>
</evidence>
<sequence length="660" mass="73916">MSIAACAGLFTPPPGMEMEESFTKLRKPVMMRSSTTTAAAITTPPREPDTTRVQHRSNSIILRSRSLRGSGSFPTPTKAVSFKNNIQSQAQQRRRSSASELTMDQFEKTSIFCPLPKKGFFYSKAYKEHKKKRKQHQQDRKKISGSDGGSSVDEEIPLKRDLTRRKRNSFVKRPSSSPSDQLKGSFTSGNHNGSVDQYQPTNVTAYLAARVEAERPIVVERYNHSAMLLTGMSKTHMLDVTLVGSDQQPVMASKFVLACYSPVMERMFFKLPKDQRKSESWLSWSVSKSHSTPDDSDGSGSGGLGSDTLVVDCCKMYHCFSGELPEDFDIASPNETVARNLAQLDQFAYMYRISALGELTYRAARKLINKRPVLACAIFDELSFREGRGGPGGMGSDSIKRYALDTMREMPMDTLLCGGVQWMTEDSVESIMQDQDLDVDEFYMFKILKAWGSVADSERQAAARRMSMHIELKFIDPDLLKTQVRDAGYFEEKQIMEAVKLIEDSLADREDYEMERVLVEGAGKDIANGIYVRVLDEVGMSEEEILFVKEADDGYSDVGLYLWKTKDPWVTDYGGEGPPPMVTYLPITRAGRLSSSAKGSNVIAPNLEEMIDPTIAEKRRSGYFDRRTDDTAEKRTMTLEQMMNLPIDQGCCLGDTSSAH</sequence>
<feature type="compositionally biased region" description="Polar residues" evidence="1">
    <location>
        <begin position="174"/>
        <end position="198"/>
    </location>
</feature>
<feature type="region of interest" description="Disordered" evidence="1">
    <location>
        <begin position="129"/>
        <end position="198"/>
    </location>
</feature>
<gene>
    <name evidence="3" type="ORF">QTG54_003024</name>
</gene>
<dbReference type="AlphaFoldDB" id="A0AAD8YHX9"/>
<comment type="caution">
    <text evidence="3">The sequence shown here is derived from an EMBL/GenBank/DDBJ whole genome shotgun (WGS) entry which is preliminary data.</text>
</comment>
<dbReference type="CDD" id="cd18186">
    <property type="entry name" value="BTB_POZ_ZBTB_KLHL-like"/>
    <property type="match status" value="1"/>
</dbReference>
<accession>A0AAD8YHX9</accession>
<evidence type="ECO:0000259" key="2">
    <source>
        <dbReference type="Pfam" id="PF00651"/>
    </source>
</evidence>
<dbReference type="InterPro" id="IPR000210">
    <property type="entry name" value="BTB/POZ_dom"/>
</dbReference>